<accession>A0A1D3JV52</accession>
<dbReference type="InterPro" id="IPR000726">
    <property type="entry name" value="Glyco_hydro_19_cat"/>
</dbReference>
<evidence type="ECO:0000313" key="3">
    <source>
        <dbReference type="Proteomes" id="UP000245431"/>
    </source>
</evidence>
<gene>
    <name evidence="2" type="ORF">PVE_R1G2006</name>
</gene>
<protein>
    <submittedName>
        <fullName evidence="2">Lytic enzyme</fullName>
    </submittedName>
</protein>
<reference evidence="3" key="1">
    <citation type="submission" date="2016-07" db="EMBL/GenBank/DDBJ databases">
        <authorList>
            <person name="Florea S."/>
            <person name="Webb J.S."/>
            <person name="Jaromczyk J."/>
            <person name="Schardl C.L."/>
        </authorList>
    </citation>
    <scope>NUCLEOTIDE SEQUENCE [LARGE SCALE GENOMIC DNA]</scope>
    <source>
        <strain evidence="3">1YdBTEX2</strain>
    </source>
</reference>
<dbReference type="GO" id="GO:0004568">
    <property type="term" value="F:chitinase activity"/>
    <property type="evidence" value="ECO:0007669"/>
    <property type="project" value="InterPro"/>
</dbReference>
<organism evidence="2 3">
    <name type="scientific">Pseudomonas veronii 1YdBTEX2</name>
    <dbReference type="NCBI Taxonomy" id="1295141"/>
    <lineage>
        <taxon>Bacteria</taxon>
        <taxon>Pseudomonadati</taxon>
        <taxon>Pseudomonadota</taxon>
        <taxon>Gammaproteobacteria</taxon>
        <taxon>Pseudomonadales</taxon>
        <taxon>Pseudomonadaceae</taxon>
        <taxon>Pseudomonas</taxon>
    </lineage>
</organism>
<name>A0A1D3JV52_PSEVE</name>
<dbReference type="InterPro" id="IPR023346">
    <property type="entry name" value="Lysozyme-like_dom_sf"/>
</dbReference>
<dbReference type="InterPro" id="IPR052354">
    <property type="entry name" value="Cell_Wall_Dynamics_Protein"/>
</dbReference>
<dbReference type="GO" id="GO:0016998">
    <property type="term" value="P:cell wall macromolecule catabolic process"/>
    <property type="evidence" value="ECO:0007669"/>
    <property type="project" value="InterPro"/>
</dbReference>
<dbReference type="GO" id="GO:0006032">
    <property type="term" value="P:chitin catabolic process"/>
    <property type="evidence" value="ECO:0007669"/>
    <property type="project" value="InterPro"/>
</dbReference>
<dbReference type="AlphaFoldDB" id="A0A1D3JV52"/>
<dbReference type="Gene3D" id="1.10.530.10">
    <property type="match status" value="1"/>
</dbReference>
<dbReference type="Proteomes" id="UP000245431">
    <property type="component" value="Chromosome PVE_r1"/>
</dbReference>
<proteinExistence type="predicted"/>
<dbReference type="PANTHER" id="PTHR34408">
    <property type="entry name" value="FAMILY PROTEIN, PUTATIVE-RELATED"/>
    <property type="match status" value="1"/>
</dbReference>
<sequence>MKITPSHLVAILRCQDATARLWADPLNNACAMYQIDTPLRLAAFLAQVGHESARLSRVVENLSYSATALQRTWSSLFDAKTAAEYAHQPERIANVAYNGRLGNTAPGDGWKYRGRGLIQITGKTNYTLYGQLMGLDLLNTPSLLESPKNAASSAVCFWHTNGLNALADLGDIQNIGSIINTGRRGRTPNGAAERQALYQVALKVLA</sequence>
<dbReference type="PANTHER" id="PTHR34408:SF1">
    <property type="entry name" value="GLYCOSYL HYDROLASE FAMILY 19 DOMAIN-CONTAINING PROTEIN HI_1415"/>
    <property type="match status" value="1"/>
</dbReference>
<dbReference type="RefSeq" id="WP_017847629.1">
    <property type="nucleotide sequence ID" value="NZ_AOUH01000022.1"/>
</dbReference>
<dbReference type="Pfam" id="PF00182">
    <property type="entry name" value="Glyco_hydro_19"/>
    <property type="match status" value="1"/>
</dbReference>
<evidence type="ECO:0000313" key="2">
    <source>
        <dbReference type="EMBL" id="SBW79892.1"/>
    </source>
</evidence>
<evidence type="ECO:0000259" key="1">
    <source>
        <dbReference type="Pfam" id="PF00182"/>
    </source>
</evidence>
<dbReference type="SUPFAM" id="SSF53955">
    <property type="entry name" value="Lysozyme-like"/>
    <property type="match status" value="1"/>
</dbReference>
<dbReference type="EMBL" id="LT599583">
    <property type="protein sequence ID" value="SBW79892.1"/>
    <property type="molecule type" value="Genomic_DNA"/>
</dbReference>
<feature type="domain" description="Glycoside hydrolase family 19 catalytic" evidence="1">
    <location>
        <begin position="46"/>
        <end position="161"/>
    </location>
</feature>